<dbReference type="SUPFAM" id="SSF53474">
    <property type="entry name" value="alpha/beta-Hydrolases"/>
    <property type="match status" value="1"/>
</dbReference>
<dbReference type="Gene3D" id="3.40.50.1820">
    <property type="entry name" value="alpha/beta hydrolase"/>
    <property type="match status" value="1"/>
</dbReference>
<comment type="caution">
    <text evidence="5">The sequence shown here is derived from an EMBL/GenBank/DDBJ whole genome shotgun (WGS) entry which is preliminary data.</text>
</comment>
<dbReference type="InterPro" id="IPR029058">
    <property type="entry name" value="AB_hydrolase_fold"/>
</dbReference>
<dbReference type="PANTHER" id="PTHR46398:SF7">
    <property type="entry name" value="ALPHA_BETA-HYDROLASES SUPERFAMILY PROTEIN"/>
    <property type="match status" value="1"/>
</dbReference>
<dbReference type="AlphaFoldDB" id="A0AAV3QBK2"/>
<accession>A0AAV3QBK2</accession>
<dbReference type="Pfam" id="PF03893">
    <property type="entry name" value="Lipase3_N"/>
    <property type="match status" value="1"/>
</dbReference>
<dbReference type="Pfam" id="PF01764">
    <property type="entry name" value="Lipase_3"/>
    <property type="match status" value="1"/>
</dbReference>
<dbReference type="InterPro" id="IPR002921">
    <property type="entry name" value="Fungal_lipase-type"/>
</dbReference>
<keyword evidence="1 5" id="KW-0378">Hydrolase</keyword>
<dbReference type="InterPro" id="IPR005592">
    <property type="entry name" value="Mono/diacylglycerol_lipase_N"/>
</dbReference>
<keyword evidence="6" id="KW-1185">Reference proteome</keyword>
<name>A0AAV3QBK2_LITER</name>
<gene>
    <name evidence="5" type="ORF">LIER_17125</name>
</gene>
<feature type="domain" description="Fungal lipase-type" evidence="3">
    <location>
        <begin position="106"/>
        <end position="242"/>
    </location>
</feature>
<evidence type="ECO:0000259" key="4">
    <source>
        <dbReference type="Pfam" id="PF03893"/>
    </source>
</evidence>
<feature type="compositionally biased region" description="Polar residues" evidence="2">
    <location>
        <begin position="433"/>
        <end position="448"/>
    </location>
</feature>
<dbReference type="EMBL" id="BAABME010003934">
    <property type="protein sequence ID" value="GAA0160606.1"/>
    <property type="molecule type" value="Genomic_DNA"/>
</dbReference>
<sequence>MSVACGAECVLAAGCLRWAWRRCTYIGADDSEPWPLATPEEFEPIPRICRAILAVYEPDIRHPKYSPSCGYQIDPDLLLKRVTYDDIEGHAPPYIIYIDHDHKEIVLAMRGLNLAKESDYKLLLDNKLGKQMFGGGYVHHGLLKSAKFVLNRESEGLRNLWIENGRCYKMVFAGHSLGSGVVALLTIILVNHRDKMGGIPRELIRCYSVAPARCMSLNLAVKYADVIHSVVLQDDFLPRTPTPLEDIFKSIFCLPCLMFFVCLRDTFIPEGRKLRDPRRLYAPGRIYHIVERKFCRCGRYPPEVRTAIPVDGRFEHIVLSCNATSDHAIIWIEREAEKALERLREICEDEPVKTAPKVQKFVRLKTIEKEHKDALERAVSLNIPHAVANTEEESSTLEDGESSSLGHQEIESSGDAASAKPCENIEKDASDIPISSSSGNGKQESAATATPCEDDEKDASKPTTASDAWDDLVAKDVSKAKHKSSSSRTNWDELVEKLFKKEKPEHLKLNRDASTA</sequence>
<protein>
    <submittedName>
        <fullName evidence="5">Hydrolase</fullName>
    </submittedName>
</protein>
<organism evidence="5 6">
    <name type="scientific">Lithospermum erythrorhizon</name>
    <name type="common">Purple gromwell</name>
    <name type="synonym">Lithospermum officinale var. erythrorhizon</name>
    <dbReference type="NCBI Taxonomy" id="34254"/>
    <lineage>
        <taxon>Eukaryota</taxon>
        <taxon>Viridiplantae</taxon>
        <taxon>Streptophyta</taxon>
        <taxon>Embryophyta</taxon>
        <taxon>Tracheophyta</taxon>
        <taxon>Spermatophyta</taxon>
        <taxon>Magnoliopsida</taxon>
        <taxon>eudicotyledons</taxon>
        <taxon>Gunneridae</taxon>
        <taxon>Pentapetalae</taxon>
        <taxon>asterids</taxon>
        <taxon>lamiids</taxon>
        <taxon>Boraginales</taxon>
        <taxon>Boraginaceae</taxon>
        <taxon>Boraginoideae</taxon>
        <taxon>Lithospermeae</taxon>
        <taxon>Lithospermum</taxon>
    </lineage>
</organism>
<dbReference type="GO" id="GO:0016042">
    <property type="term" value="P:lipid catabolic process"/>
    <property type="evidence" value="ECO:0007669"/>
    <property type="project" value="InterPro"/>
</dbReference>
<evidence type="ECO:0000313" key="6">
    <source>
        <dbReference type="Proteomes" id="UP001454036"/>
    </source>
</evidence>
<dbReference type="GO" id="GO:0016787">
    <property type="term" value="F:hydrolase activity"/>
    <property type="evidence" value="ECO:0007669"/>
    <property type="project" value="UniProtKB-KW"/>
</dbReference>
<evidence type="ECO:0000256" key="2">
    <source>
        <dbReference type="SAM" id="MobiDB-lite"/>
    </source>
</evidence>
<evidence type="ECO:0000259" key="3">
    <source>
        <dbReference type="Pfam" id="PF01764"/>
    </source>
</evidence>
<evidence type="ECO:0000256" key="1">
    <source>
        <dbReference type="ARBA" id="ARBA00022801"/>
    </source>
</evidence>
<evidence type="ECO:0000313" key="5">
    <source>
        <dbReference type="EMBL" id="GAA0160606.1"/>
    </source>
</evidence>
<feature type="region of interest" description="Disordered" evidence="2">
    <location>
        <begin position="385"/>
        <end position="470"/>
    </location>
</feature>
<dbReference type="CDD" id="cd00519">
    <property type="entry name" value="Lipase_3"/>
    <property type="match status" value="1"/>
</dbReference>
<proteinExistence type="predicted"/>
<feature type="domain" description="Mono-/di-acylglycerol lipase N-terminal" evidence="4">
    <location>
        <begin position="7"/>
        <end position="68"/>
    </location>
</feature>
<dbReference type="Proteomes" id="UP001454036">
    <property type="component" value="Unassembled WGS sequence"/>
</dbReference>
<dbReference type="PANTHER" id="PTHR46398">
    <property type="entry name" value="ALPHA/BETA-HYDROLASES SUPERFAMILY PROTEIN"/>
    <property type="match status" value="1"/>
</dbReference>
<reference evidence="5 6" key="1">
    <citation type="submission" date="2024-01" db="EMBL/GenBank/DDBJ databases">
        <title>The complete chloroplast genome sequence of Lithospermum erythrorhizon: insights into the phylogenetic relationship among Boraginaceae species and the maternal lineages of purple gromwells.</title>
        <authorList>
            <person name="Okada T."/>
            <person name="Watanabe K."/>
        </authorList>
    </citation>
    <scope>NUCLEOTIDE SEQUENCE [LARGE SCALE GENOMIC DNA]</scope>
</reference>
<feature type="compositionally biased region" description="Acidic residues" evidence="2">
    <location>
        <begin position="390"/>
        <end position="401"/>
    </location>
</feature>